<feature type="signal peptide" evidence="1">
    <location>
        <begin position="1"/>
        <end position="25"/>
    </location>
</feature>
<reference evidence="2 3" key="1">
    <citation type="submission" date="2022-05" db="EMBL/GenBank/DDBJ databases">
        <title>Microbulbifer sp. nov., isolated from sponge.</title>
        <authorList>
            <person name="Gao L."/>
        </authorList>
    </citation>
    <scope>NUCLEOTIDE SEQUENCE [LARGE SCALE GENOMIC DNA]</scope>
    <source>
        <strain evidence="2 3">MI-G</strain>
    </source>
</reference>
<sequence length="222" mass="25121">MQLTFTRKLLKLLLLSSLCLIKSCAATYNQLSSGYIPQPNEGVVLLSITEVEYPEGPEKRWFPIAGLTRSGHLDNGTLSSYDYGYNSYGTRNNNSDKSDFSSKRSTVIAVPLEPGRYAIDRFGLPLSGTWERVVKNWESLEIDVIDGQISYVGEFKVWVSETESFAGKPIPLIQKVTLANSMQTDFDFIVKDNKMLNSMKLVQSPIFLSEERQEVELWPKNF</sequence>
<proteinExistence type="predicted"/>
<organism evidence="2 3">
    <name type="scientific">Microbulbifer spongiae</name>
    <dbReference type="NCBI Taxonomy" id="2944933"/>
    <lineage>
        <taxon>Bacteria</taxon>
        <taxon>Pseudomonadati</taxon>
        <taxon>Pseudomonadota</taxon>
        <taxon>Gammaproteobacteria</taxon>
        <taxon>Cellvibrionales</taxon>
        <taxon>Microbulbiferaceae</taxon>
        <taxon>Microbulbifer</taxon>
    </lineage>
</organism>
<dbReference type="Proteomes" id="UP001321520">
    <property type="component" value="Chromosome"/>
</dbReference>
<accession>A0ABY9E8X9</accession>
<keyword evidence="1" id="KW-0732">Signal</keyword>
<feature type="chain" id="PRO_5045230014" evidence="1">
    <location>
        <begin position="26"/>
        <end position="222"/>
    </location>
</feature>
<gene>
    <name evidence="2" type="ORF">M8T91_10735</name>
</gene>
<name>A0ABY9E8X9_9GAMM</name>
<keyword evidence="3" id="KW-1185">Reference proteome</keyword>
<dbReference type="RefSeq" id="WP_301414158.1">
    <property type="nucleotide sequence ID" value="NZ_CP098023.1"/>
</dbReference>
<protein>
    <submittedName>
        <fullName evidence="2">Uncharacterized protein</fullName>
    </submittedName>
</protein>
<evidence type="ECO:0000313" key="2">
    <source>
        <dbReference type="EMBL" id="WKD48406.1"/>
    </source>
</evidence>
<dbReference type="EMBL" id="CP098023">
    <property type="protein sequence ID" value="WKD48406.1"/>
    <property type="molecule type" value="Genomic_DNA"/>
</dbReference>
<evidence type="ECO:0000256" key="1">
    <source>
        <dbReference type="SAM" id="SignalP"/>
    </source>
</evidence>
<evidence type="ECO:0000313" key="3">
    <source>
        <dbReference type="Proteomes" id="UP001321520"/>
    </source>
</evidence>